<protein>
    <recommendedName>
        <fullName evidence="2">dTDP-4-dehydrorhamnose reductase</fullName>
        <ecNumber evidence="2">1.1.1.133</ecNumber>
    </recommendedName>
</protein>
<dbReference type="EC" id="1.1.1.133" evidence="2"/>
<evidence type="ECO:0000313" key="5">
    <source>
        <dbReference type="Proteomes" id="UP001604335"/>
    </source>
</evidence>
<sequence length="292" mass="30903">MRILLTGAQGQLGEALQPVLGAIGELTAVGRDRVNLADTATLYDAVMALQPDLIVNAAAYTAVDKAETEADLAIAVNGTAPGILAQAAKDLGGRLIHVSTDYVFNGQQGRPYRETDPTDPLGSYGRSKLAGETAILATAPGQSAIVRTAWVYGAGKTGNFVKTMIRLATDRPELRVVADQIGSPTWTRDLAGAIGQLAGRLDANTAGVYHYTNSGAVSWYDFAVAIIEEARALGLELAVERIVPIATEDYPTPAQRPSYSVLWGGKLAALLGSPAPHWRASLRKMLPELLNR</sequence>
<dbReference type="InterPro" id="IPR036291">
    <property type="entry name" value="NAD(P)-bd_dom_sf"/>
</dbReference>
<dbReference type="CDD" id="cd05254">
    <property type="entry name" value="dTDP_HR_like_SDR_e"/>
    <property type="match status" value="1"/>
</dbReference>
<dbReference type="Gene3D" id="3.40.50.720">
    <property type="entry name" value="NAD(P)-binding Rossmann-like Domain"/>
    <property type="match status" value="1"/>
</dbReference>
<dbReference type="PANTHER" id="PTHR10491:SF4">
    <property type="entry name" value="METHIONINE ADENOSYLTRANSFERASE 2 SUBUNIT BETA"/>
    <property type="match status" value="1"/>
</dbReference>
<keyword evidence="2 4" id="KW-0560">Oxidoreductase</keyword>
<dbReference type="NCBIfam" id="TIGR01214">
    <property type="entry name" value="rmlD"/>
    <property type="match status" value="1"/>
</dbReference>
<organism evidence="4 5">
    <name type="scientific">Limnothrix redekei LRLZ20PSL1</name>
    <dbReference type="NCBI Taxonomy" id="3112953"/>
    <lineage>
        <taxon>Bacteria</taxon>
        <taxon>Bacillati</taxon>
        <taxon>Cyanobacteriota</taxon>
        <taxon>Cyanophyceae</taxon>
        <taxon>Pseudanabaenales</taxon>
        <taxon>Pseudanabaenaceae</taxon>
        <taxon>Limnothrix</taxon>
    </lineage>
</organism>
<comment type="caution">
    <text evidence="4">The sequence shown here is derived from an EMBL/GenBank/DDBJ whole genome shotgun (WGS) entry which is preliminary data.</text>
</comment>
<dbReference type="Proteomes" id="UP001604335">
    <property type="component" value="Unassembled WGS sequence"/>
</dbReference>
<dbReference type="RefSeq" id="WP_393014302.1">
    <property type="nucleotide sequence ID" value="NZ_JAZAQF010000081.1"/>
</dbReference>
<dbReference type="EMBL" id="JAZAQF010000081">
    <property type="protein sequence ID" value="MFG3818766.1"/>
    <property type="molecule type" value="Genomic_DNA"/>
</dbReference>
<comment type="pathway">
    <text evidence="2">Carbohydrate biosynthesis; dTDP-L-rhamnose biosynthesis.</text>
</comment>
<feature type="domain" description="RmlD-like substrate binding" evidence="3">
    <location>
        <begin position="1"/>
        <end position="289"/>
    </location>
</feature>
<comment type="similarity">
    <text evidence="1 2">Belongs to the dTDP-4-dehydrorhamnose reductase family.</text>
</comment>
<dbReference type="Gene3D" id="3.90.25.10">
    <property type="entry name" value="UDP-galactose 4-epimerase, domain 1"/>
    <property type="match status" value="1"/>
</dbReference>
<dbReference type="InterPro" id="IPR005913">
    <property type="entry name" value="dTDP_dehydrorham_reduct"/>
</dbReference>
<comment type="function">
    <text evidence="2">Catalyzes the reduction of dTDP-6-deoxy-L-lyxo-4-hexulose to yield dTDP-L-rhamnose.</text>
</comment>
<reference evidence="5" key="1">
    <citation type="journal article" date="2024" name="Algal Res.">
        <title>Biochemical, toxicological and genomic investigation of a high-biomass producing Limnothrix strain isolated from Italian shallow drinking water reservoir.</title>
        <authorList>
            <person name="Simonazzi M."/>
            <person name="Shishido T.K."/>
            <person name="Delbaje E."/>
            <person name="Wahlsten M."/>
            <person name="Fewer D.P."/>
            <person name="Sivonen K."/>
            <person name="Pezzolesi L."/>
            <person name="Pistocchi R."/>
        </authorList>
    </citation>
    <scope>NUCLEOTIDE SEQUENCE [LARGE SCALE GENOMIC DNA]</scope>
    <source>
        <strain evidence="5">LRLZ20PSL1</strain>
    </source>
</reference>
<proteinExistence type="inferred from homology"/>
<evidence type="ECO:0000256" key="2">
    <source>
        <dbReference type="RuleBase" id="RU364082"/>
    </source>
</evidence>
<dbReference type="InterPro" id="IPR029903">
    <property type="entry name" value="RmlD-like-bd"/>
</dbReference>
<dbReference type="SUPFAM" id="SSF51735">
    <property type="entry name" value="NAD(P)-binding Rossmann-fold domains"/>
    <property type="match status" value="1"/>
</dbReference>
<evidence type="ECO:0000259" key="3">
    <source>
        <dbReference type="Pfam" id="PF04321"/>
    </source>
</evidence>
<dbReference type="PANTHER" id="PTHR10491">
    <property type="entry name" value="DTDP-4-DEHYDRORHAMNOSE REDUCTASE"/>
    <property type="match status" value="1"/>
</dbReference>
<accession>A0ABW7CCL0</accession>
<gene>
    <name evidence="4" type="primary">rfbD</name>
    <name evidence="4" type="ORF">VPK24_14045</name>
</gene>
<dbReference type="Pfam" id="PF04321">
    <property type="entry name" value="RmlD_sub_bind"/>
    <property type="match status" value="1"/>
</dbReference>
<evidence type="ECO:0000256" key="1">
    <source>
        <dbReference type="ARBA" id="ARBA00010944"/>
    </source>
</evidence>
<keyword evidence="2" id="KW-0521">NADP</keyword>
<evidence type="ECO:0000313" key="4">
    <source>
        <dbReference type="EMBL" id="MFG3818766.1"/>
    </source>
</evidence>
<keyword evidence="5" id="KW-1185">Reference proteome</keyword>
<dbReference type="GO" id="GO:0008831">
    <property type="term" value="F:dTDP-4-dehydrorhamnose reductase activity"/>
    <property type="evidence" value="ECO:0007669"/>
    <property type="project" value="UniProtKB-EC"/>
</dbReference>
<name>A0ABW7CCL0_9CYAN</name>